<dbReference type="Proteomes" id="UP001303473">
    <property type="component" value="Unassembled WGS sequence"/>
</dbReference>
<accession>A0AAN6NEI4</accession>
<comment type="caution">
    <text evidence="2">The sequence shown here is derived from an EMBL/GenBank/DDBJ whole genome shotgun (WGS) entry which is preliminary data.</text>
</comment>
<protein>
    <submittedName>
        <fullName evidence="2">Kinase-like domain-containing protein</fullName>
    </submittedName>
</protein>
<reference evidence="3" key="1">
    <citation type="journal article" date="2023" name="Mol. Phylogenet. Evol.">
        <title>Genome-scale phylogeny and comparative genomics of the fungal order Sordariales.</title>
        <authorList>
            <person name="Hensen N."/>
            <person name="Bonometti L."/>
            <person name="Westerberg I."/>
            <person name="Brannstrom I.O."/>
            <person name="Guillou S."/>
            <person name="Cros-Aarteil S."/>
            <person name="Calhoun S."/>
            <person name="Haridas S."/>
            <person name="Kuo A."/>
            <person name="Mondo S."/>
            <person name="Pangilinan J."/>
            <person name="Riley R."/>
            <person name="LaButti K."/>
            <person name="Andreopoulos B."/>
            <person name="Lipzen A."/>
            <person name="Chen C."/>
            <person name="Yan M."/>
            <person name="Daum C."/>
            <person name="Ng V."/>
            <person name="Clum A."/>
            <person name="Steindorff A."/>
            <person name="Ohm R.A."/>
            <person name="Martin F."/>
            <person name="Silar P."/>
            <person name="Natvig D.O."/>
            <person name="Lalanne C."/>
            <person name="Gautier V."/>
            <person name="Ament-Velasquez S.L."/>
            <person name="Kruys A."/>
            <person name="Hutchinson M.I."/>
            <person name="Powell A.J."/>
            <person name="Barry K."/>
            <person name="Miller A.N."/>
            <person name="Grigoriev I.V."/>
            <person name="Debuchy R."/>
            <person name="Gladieux P."/>
            <person name="Hiltunen Thoren M."/>
            <person name="Johannesson H."/>
        </authorList>
    </citation>
    <scope>NUCLEOTIDE SEQUENCE [LARGE SCALE GENOMIC DNA]</scope>
    <source>
        <strain evidence="3">CBS 340.73</strain>
    </source>
</reference>
<dbReference type="Pfam" id="PF01636">
    <property type="entry name" value="APH"/>
    <property type="match status" value="1"/>
</dbReference>
<dbReference type="EMBL" id="MU853760">
    <property type="protein sequence ID" value="KAK3944326.1"/>
    <property type="molecule type" value="Genomic_DNA"/>
</dbReference>
<sequence length="334" mass="36933">MAYGLVPRQMLVLRGLTRMFRVVLVPVAGLAVGGGPEPPAPVPLEVVQPVLVLDGLDGPDLPKSLPKRLQLRITASTFLGRKSRLGSGNVVVLLFGKIAKLDVPADELAAMEFVRTHTSIPVPRILEIHDLQPSGSAHIVMTSIPGCDVSDLLPTMTPAQVSSVIKELAGYLKQMRSLEITFLEGGSSKVGGVGGTKGFDHRLGSSRCWGPFATLSEFHTHIRFGEPVEDWVHEPDVMAVHQTLYTLKFTHADIHPGNIRVDPKTYRITGIVDWEFAGWYPEYWEYTKMFYGGERPGYKKRVDAIEAEEGIYKYKLERRAEAAIWLRAGPFGYT</sequence>
<evidence type="ECO:0000313" key="2">
    <source>
        <dbReference type="EMBL" id="KAK3944326.1"/>
    </source>
</evidence>
<dbReference type="InterPro" id="IPR011009">
    <property type="entry name" value="Kinase-like_dom_sf"/>
</dbReference>
<feature type="domain" description="Aminoglycoside phosphotransferase" evidence="1">
    <location>
        <begin position="105"/>
        <end position="293"/>
    </location>
</feature>
<dbReference type="Gene3D" id="3.90.1200.10">
    <property type="match status" value="1"/>
</dbReference>
<dbReference type="PANTHER" id="PTHR21310:SF15">
    <property type="entry name" value="AMINOGLYCOSIDE PHOSPHOTRANSFERASE DOMAIN-CONTAINING PROTEIN"/>
    <property type="match status" value="1"/>
</dbReference>
<dbReference type="SUPFAM" id="SSF56112">
    <property type="entry name" value="Protein kinase-like (PK-like)"/>
    <property type="match status" value="1"/>
</dbReference>
<dbReference type="GO" id="GO:0016301">
    <property type="term" value="F:kinase activity"/>
    <property type="evidence" value="ECO:0007669"/>
    <property type="project" value="UniProtKB-KW"/>
</dbReference>
<dbReference type="InterPro" id="IPR051678">
    <property type="entry name" value="AGP_Transferase"/>
</dbReference>
<dbReference type="InterPro" id="IPR002575">
    <property type="entry name" value="Aminoglycoside_PTrfase"/>
</dbReference>
<gene>
    <name evidence="2" type="ORF">QBC46DRAFT_446232</name>
</gene>
<dbReference type="CDD" id="cd05120">
    <property type="entry name" value="APH_ChoK_like"/>
    <property type="match status" value="1"/>
</dbReference>
<dbReference type="PANTHER" id="PTHR21310">
    <property type="entry name" value="AMINOGLYCOSIDE PHOSPHOTRANSFERASE-RELATED-RELATED"/>
    <property type="match status" value="1"/>
</dbReference>
<keyword evidence="3" id="KW-1185">Reference proteome</keyword>
<proteinExistence type="predicted"/>
<dbReference type="Gene3D" id="3.30.200.150">
    <property type="match status" value="1"/>
</dbReference>
<keyword evidence="2" id="KW-0808">Transferase</keyword>
<evidence type="ECO:0000313" key="3">
    <source>
        <dbReference type="Proteomes" id="UP001303473"/>
    </source>
</evidence>
<organism evidence="2 3">
    <name type="scientific">Diplogelasinospora grovesii</name>
    <dbReference type="NCBI Taxonomy" id="303347"/>
    <lineage>
        <taxon>Eukaryota</taxon>
        <taxon>Fungi</taxon>
        <taxon>Dikarya</taxon>
        <taxon>Ascomycota</taxon>
        <taxon>Pezizomycotina</taxon>
        <taxon>Sordariomycetes</taxon>
        <taxon>Sordariomycetidae</taxon>
        <taxon>Sordariales</taxon>
        <taxon>Diplogelasinosporaceae</taxon>
        <taxon>Diplogelasinospora</taxon>
    </lineage>
</organism>
<name>A0AAN6NEI4_9PEZI</name>
<evidence type="ECO:0000259" key="1">
    <source>
        <dbReference type="Pfam" id="PF01636"/>
    </source>
</evidence>
<keyword evidence="2" id="KW-0418">Kinase</keyword>
<dbReference type="AlphaFoldDB" id="A0AAN6NEI4"/>